<feature type="domain" description="Reverse transcriptase zinc-binding" evidence="1">
    <location>
        <begin position="29"/>
        <end position="109"/>
    </location>
</feature>
<dbReference type="AlphaFoldDB" id="A0AAV2CTZ8"/>
<dbReference type="EMBL" id="OZ034814">
    <property type="protein sequence ID" value="CAL1360043.1"/>
    <property type="molecule type" value="Genomic_DNA"/>
</dbReference>
<name>A0AAV2CTZ8_9ROSI</name>
<evidence type="ECO:0000313" key="2">
    <source>
        <dbReference type="EMBL" id="CAL1360043.1"/>
    </source>
</evidence>
<dbReference type="Pfam" id="PF13966">
    <property type="entry name" value="zf-RVT"/>
    <property type="match status" value="1"/>
</dbReference>
<protein>
    <recommendedName>
        <fullName evidence="1">Reverse transcriptase zinc-binding domain-containing protein</fullName>
    </recommendedName>
</protein>
<dbReference type="Proteomes" id="UP001497516">
    <property type="component" value="Chromosome 10"/>
</dbReference>
<reference evidence="2 3" key="1">
    <citation type="submission" date="2024-04" db="EMBL/GenBank/DDBJ databases">
        <authorList>
            <person name="Fracassetti M."/>
        </authorList>
    </citation>
    <scope>NUCLEOTIDE SEQUENCE [LARGE SCALE GENOMIC DNA]</scope>
</reference>
<keyword evidence="3" id="KW-1185">Reference proteome</keyword>
<accession>A0AAV2CTZ8</accession>
<gene>
    <name evidence="2" type="ORF">LTRI10_LOCUS7503</name>
</gene>
<evidence type="ECO:0000259" key="1">
    <source>
        <dbReference type="Pfam" id="PF13966"/>
    </source>
</evidence>
<dbReference type="InterPro" id="IPR026960">
    <property type="entry name" value="RVT-Znf"/>
</dbReference>
<evidence type="ECO:0000313" key="3">
    <source>
        <dbReference type="Proteomes" id="UP001497516"/>
    </source>
</evidence>
<proteinExistence type="predicted"/>
<organism evidence="2 3">
    <name type="scientific">Linum trigynum</name>
    <dbReference type="NCBI Taxonomy" id="586398"/>
    <lineage>
        <taxon>Eukaryota</taxon>
        <taxon>Viridiplantae</taxon>
        <taxon>Streptophyta</taxon>
        <taxon>Embryophyta</taxon>
        <taxon>Tracheophyta</taxon>
        <taxon>Spermatophyta</taxon>
        <taxon>Magnoliopsida</taxon>
        <taxon>eudicotyledons</taxon>
        <taxon>Gunneridae</taxon>
        <taxon>Pentapetalae</taxon>
        <taxon>rosids</taxon>
        <taxon>fabids</taxon>
        <taxon>Malpighiales</taxon>
        <taxon>Linaceae</taxon>
        <taxon>Linum</taxon>
    </lineage>
</organism>
<sequence>MLKCKEQVHGHLSVINGVGSWDGKVQKKFPLKQVWDFFRPKLPVVSWYKLVWSQPAMPRDQFLCWLITRGYLTTGDKLLSWGYQGDFNCAFCATAVETLNHLFAECSRYKGLYSCLFSKFTSRIPSNSWEVELNWAVTAFAGPSATCRVGRIIWQSLISSIWRDKCKAKHGKQILSLEKVQVRVKSDLEVLCEAEDVGKFL</sequence>